<evidence type="ECO:0000313" key="11">
    <source>
        <dbReference type="EMBL" id="HCS93208.1"/>
    </source>
</evidence>
<evidence type="ECO:0000256" key="4">
    <source>
        <dbReference type="ARBA" id="ARBA00011233"/>
    </source>
</evidence>
<dbReference type="PANTHER" id="PTHR11904:SF9">
    <property type="entry name" value="PURINE NUCLEOSIDE PHOSPHORYLASE-RELATED"/>
    <property type="match status" value="1"/>
</dbReference>
<evidence type="ECO:0000259" key="10">
    <source>
        <dbReference type="Pfam" id="PF01048"/>
    </source>
</evidence>
<dbReference type="FunFam" id="3.40.50.1580:FF:000010">
    <property type="entry name" value="Purine nucleoside phosphorylase"/>
    <property type="match status" value="1"/>
</dbReference>
<dbReference type="InterPro" id="IPR011270">
    <property type="entry name" value="Pur_Nuc_Pase_Ino/Guo-sp"/>
</dbReference>
<evidence type="ECO:0000256" key="1">
    <source>
        <dbReference type="ARBA" id="ARBA00002678"/>
    </source>
</evidence>
<dbReference type="NCBIfam" id="NF006054">
    <property type="entry name" value="PRK08202.1"/>
    <property type="match status" value="1"/>
</dbReference>
<gene>
    <name evidence="11" type="ORF">DIW15_00680</name>
</gene>
<sequence length="275" mass="29998">MGITAEINESVDFITSKSDLVPKIGLILGSGLGVMGDELSEKIAIPYDEIPYFKSSTVKGHNGRLLIGKLEGTPVMIMDGRFHYYEGYDMATVTYPVRVMAKLGIEKLIVTNSAGGCNPTFTPGNLMLITDHINFMGTNPLIGPNLEDFGTRFPDMSEAYDREFLDKVQTEAKKAHIDLKQGVYMGFSGPTYETPAEVRFAQIAGASAVGMSTVPEVIVAKHSGLKVLGISCITNLAAGLQFNLNHEEVVETTERVKEIFKKLVRLSVKTLTKVD</sequence>
<dbReference type="InterPro" id="IPR011268">
    <property type="entry name" value="Purine_phosphorylase"/>
</dbReference>
<comment type="function">
    <text evidence="1">The purine nucleoside phosphorylases catalyze the phosphorolytic breakdown of the N-glycosidic bond in the beta-(deoxy)ribonucleoside molecules, with the formation of the corresponding free purine bases and pentose-1-phosphate. Cleaves guanosine, inosine, 2'-deoxyguanosine and 2'-deoxyinosine.</text>
</comment>
<dbReference type="Proteomes" id="UP000262195">
    <property type="component" value="Unassembled WGS sequence"/>
</dbReference>
<comment type="subunit">
    <text evidence="4">Homotrimer.</text>
</comment>
<dbReference type="NCBIfam" id="TIGR01700">
    <property type="entry name" value="PNPH"/>
    <property type="match status" value="1"/>
</dbReference>
<evidence type="ECO:0000256" key="2">
    <source>
        <dbReference type="ARBA" id="ARBA00005058"/>
    </source>
</evidence>
<dbReference type="SUPFAM" id="SSF53167">
    <property type="entry name" value="Purine and uridine phosphorylases"/>
    <property type="match status" value="1"/>
</dbReference>
<name>A0A3D4S3Q5_9ENTE</name>
<evidence type="ECO:0000256" key="7">
    <source>
        <dbReference type="ARBA" id="ARBA00022679"/>
    </source>
</evidence>
<dbReference type="CDD" id="cd09009">
    <property type="entry name" value="PNP-EcPNPII_like"/>
    <property type="match status" value="1"/>
</dbReference>
<keyword evidence="7 9" id="KW-0808">Transferase</keyword>
<dbReference type="InterPro" id="IPR035994">
    <property type="entry name" value="Nucleoside_phosphorylase_sf"/>
</dbReference>
<accession>A0A3D4S3Q5</accession>
<reference evidence="11 12" key="1">
    <citation type="journal article" date="2018" name="Nat. Biotechnol.">
        <title>A standardized bacterial taxonomy based on genome phylogeny substantially revises the tree of life.</title>
        <authorList>
            <person name="Parks D.H."/>
            <person name="Chuvochina M."/>
            <person name="Waite D.W."/>
            <person name="Rinke C."/>
            <person name="Skarshewski A."/>
            <person name="Chaumeil P.A."/>
            <person name="Hugenholtz P."/>
        </authorList>
    </citation>
    <scope>NUCLEOTIDE SEQUENCE [LARGE SCALE GENOMIC DNA]</scope>
    <source>
        <strain evidence="11">UBA11306</strain>
    </source>
</reference>
<comment type="catalytic activity">
    <reaction evidence="8">
        <text>a purine 2'-deoxy-D-ribonucleoside + phosphate = a purine nucleobase + 2-deoxy-alpha-D-ribose 1-phosphate</text>
        <dbReference type="Rhea" id="RHEA:36431"/>
        <dbReference type="ChEBI" id="CHEBI:26386"/>
        <dbReference type="ChEBI" id="CHEBI:43474"/>
        <dbReference type="ChEBI" id="CHEBI:57259"/>
        <dbReference type="ChEBI" id="CHEBI:142361"/>
        <dbReference type="EC" id="2.4.2.1"/>
    </reaction>
</comment>
<dbReference type="PANTHER" id="PTHR11904">
    <property type="entry name" value="METHYLTHIOADENOSINE/PURINE NUCLEOSIDE PHOSPHORYLASE"/>
    <property type="match status" value="1"/>
</dbReference>
<evidence type="ECO:0000256" key="6">
    <source>
        <dbReference type="ARBA" id="ARBA00022676"/>
    </source>
</evidence>
<evidence type="ECO:0000256" key="3">
    <source>
        <dbReference type="ARBA" id="ARBA00006751"/>
    </source>
</evidence>
<dbReference type="UniPathway" id="UPA00606"/>
<evidence type="ECO:0000256" key="5">
    <source>
        <dbReference type="ARBA" id="ARBA00022553"/>
    </source>
</evidence>
<dbReference type="AlphaFoldDB" id="A0A3D4S3Q5"/>
<keyword evidence="5" id="KW-0597">Phosphoprotein</keyword>
<dbReference type="EMBL" id="DQHO01000003">
    <property type="protein sequence ID" value="HCS93208.1"/>
    <property type="molecule type" value="Genomic_DNA"/>
</dbReference>
<dbReference type="GO" id="GO:0009116">
    <property type="term" value="P:nucleoside metabolic process"/>
    <property type="evidence" value="ECO:0007669"/>
    <property type="project" value="InterPro"/>
</dbReference>
<dbReference type="STRING" id="1121105.GCA_000421665_00296"/>
<dbReference type="Gene3D" id="3.40.50.1580">
    <property type="entry name" value="Nucleoside phosphorylase domain"/>
    <property type="match status" value="1"/>
</dbReference>
<proteinExistence type="inferred from homology"/>
<evidence type="ECO:0000313" key="12">
    <source>
        <dbReference type="Proteomes" id="UP000262195"/>
    </source>
</evidence>
<comment type="similarity">
    <text evidence="3 9">Belongs to the PNP/MTAP phosphorylase family.</text>
</comment>
<feature type="domain" description="Nucleoside phosphorylase" evidence="10">
    <location>
        <begin position="23"/>
        <end position="265"/>
    </location>
</feature>
<dbReference type="NCBIfam" id="TIGR01697">
    <property type="entry name" value="PNPH-PUNA-XAPA"/>
    <property type="match status" value="1"/>
</dbReference>
<dbReference type="Pfam" id="PF01048">
    <property type="entry name" value="PNP_UDP_1"/>
    <property type="match status" value="1"/>
</dbReference>
<protein>
    <recommendedName>
        <fullName evidence="9">Purine nucleoside phosphorylase</fullName>
        <ecNumber evidence="9">2.4.2.1</ecNumber>
    </recommendedName>
    <alternativeName>
        <fullName evidence="9">Inosine-guanosine phosphorylase</fullName>
    </alternativeName>
</protein>
<keyword evidence="6 9" id="KW-0328">Glycosyltransferase</keyword>
<dbReference type="GO" id="GO:0005737">
    <property type="term" value="C:cytoplasm"/>
    <property type="evidence" value="ECO:0007669"/>
    <property type="project" value="TreeGrafter"/>
</dbReference>
<comment type="caution">
    <text evidence="11">The sequence shown here is derived from an EMBL/GenBank/DDBJ whole genome shotgun (WGS) entry which is preliminary data.</text>
</comment>
<evidence type="ECO:0000256" key="9">
    <source>
        <dbReference type="PIRNR" id="PIRNR000477"/>
    </source>
</evidence>
<comment type="pathway">
    <text evidence="2 9">Purine metabolism; purine nucleoside salvage.</text>
</comment>
<evidence type="ECO:0000256" key="8">
    <source>
        <dbReference type="ARBA" id="ARBA00048556"/>
    </source>
</evidence>
<organism evidence="11 12">
    <name type="scientific">Bavariicoccus seileri</name>
    <dbReference type="NCBI Taxonomy" id="549685"/>
    <lineage>
        <taxon>Bacteria</taxon>
        <taxon>Bacillati</taxon>
        <taxon>Bacillota</taxon>
        <taxon>Bacilli</taxon>
        <taxon>Lactobacillales</taxon>
        <taxon>Enterococcaceae</taxon>
        <taxon>Bavariicoccus</taxon>
    </lineage>
</organism>
<dbReference type="PIRSF" id="PIRSF000477">
    <property type="entry name" value="PurNPase"/>
    <property type="match status" value="1"/>
</dbReference>
<dbReference type="EC" id="2.4.2.1" evidence="9"/>
<dbReference type="GO" id="GO:0004731">
    <property type="term" value="F:purine-nucleoside phosphorylase activity"/>
    <property type="evidence" value="ECO:0007669"/>
    <property type="project" value="UniProtKB-EC"/>
</dbReference>
<dbReference type="InterPro" id="IPR000845">
    <property type="entry name" value="Nucleoside_phosphorylase_d"/>
</dbReference>